<dbReference type="GO" id="GO:0032259">
    <property type="term" value="P:methylation"/>
    <property type="evidence" value="ECO:0007669"/>
    <property type="project" value="UniProtKB-KW"/>
</dbReference>
<feature type="domain" description="Methyltransferase type 11" evidence="1">
    <location>
        <begin position="46"/>
        <end position="134"/>
    </location>
</feature>
<protein>
    <submittedName>
        <fullName evidence="2">Methyltransferase family protein</fullName>
    </submittedName>
</protein>
<dbReference type="PANTHER" id="PTHR43861">
    <property type="entry name" value="TRANS-ACONITATE 2-METHYLTRANSFERASE-RELATED"/>
    <property type="match status" value="1"/>
</dbReference>
<dbReference type="SUPFAM" id="SSF53335">
    <property type="entry name" value="S-adenosyl-L-methionine-dependent methyltransferases"/>
    <property type="match status" value="1"/>
</dbReference>
<dbReference type="Pfam" id="PF08241">
    <property type="entry name" value="Methyltransf_11"/>
    <property type="match status" value="1"/>
</dbReference>
<dbReference type="Proteomes" id="UP000274601">
    <property type="component" value="Unassembled WGS sequence"/>
</dbReference>
<keyword evidence="2" id="KW-0489">Methyltransferase</keyword>
<gene>
    <name evidence="2" type="ORF">BZB76_1547</name>
</gene>
<dbReference type="CDD" id="cd02440">
    <property type="entry name" value="AdoMet_MTases"/>
    <property type="match status" value="1"/>
</dbReference>
<dbReference type="AlphaFoldDB" id="A0A495QRV9"/>
<sequence length="240" mass="26655">MASACPVDTIELRRIARIENDNWWYRERREILSAELLRYSVPGTAVDIGAAAGGASRVLAEHGWEATAIDLNPVAVALARAQGVAAYEGDARYLPLQSCRFDLALALDVLAHIEDDERAAAEITRVLRPGGTALVSVPCDMALWSAHDVALGRVRRYTRRTFVELIEGAGLVLERVWSRGVLLRPFLRRLRHRTVRREDLAPLHPFVNEALRLTAVLERRLPMCGAWPGTGLLARARRPG</sequence>
<evidence type="ECO:0000313" key="3">
    <source>
        <dbReference type="Proteomes" id="UP000274601"/>
    </source>
</evidence>
<evidence type="ECO:0000259" key="1">
    <source>
        <dbReference type="Pfam" id="PF08241"/>
    </source>
</evidence>
<name>A0A495QRV9_9ACTN</name>
<dbReference type="InterPro" id="IPR013216">
    <property type="entry name" value="Methyltransf_11"/>
</dbReference>
<keyword evidence="3" id="KW-1185">Reference proteome</keyword>
<dbReference type="Gene3D" id="3.40.50.150">
    <property type="entry name" value="Vaccinia Virus protein VP39"/>
    <property type="match status" value="1"/>
</dbReference>
<reference evidence="2 3" key="1">
    <citation type="submission" date="2018-10" db="EMBL/GenBank/DDBJ databases">
        <title>Genomic Encyclopedia of Archaeal and Bacterial Type Strains, Phase II (KMG-II): from individual species to whole genera.</title>
        <authorList>
            <person name="Goeker M."/>
        </authorList>
    </citation>
    <scope>NUCLEOTIDE SEQUENCE [LARGE SCALE GENOMIC DNA]</scope>
    <source>
        <strain evidence="2 3">DSM 43383</strain>
    </source>
</reference>
<evidence type="ECO:0000313" key="2">
    <source>
        <dbReference type="EMBL" id="RKS76197.1"/>
    </source>
</evidence>
<comment type="caution">
    <text evidence="2">The sequence shown here is derived from an EMBL/GenBank/DDBJ whole genome shotgun (WGS) entry which is preliminary data.</text>
</comment>
<dbReference type="InterPro" id="IPR029063">
    <property type="entry name" value="SAM-dependent_MTases_sf"/>
</dbReference>
<dbReference type="EMBL" id="RBWU01000002">
    <property type="protein sequence ID" value="RKS76197.1"/>
    <property type="molecule type" value="Genomic_DNA"/>
</dbReference>
<keyword evidence="2" id="KW-0808">Transferase</keyword>
<dbReference type="GO" id="GO:0008757">
    <property type="term" value="F:S-adenosylmethionine-dependent methyltransferase activity"/>
    <property type="evidence" value="ECO:0007669"/>
    <property type="project" value="InterPro"/>
</dbReference>
<accession>A0A495QRV9</accession>
<organism evidence="2 3">
    <name type="scientific">Actinomadura pelletieri DSM 43383</name>
    <dbReference type="NCBI Taxonomy" id="1120940"/>
    <lineage>
        <taxon>Bacteria</taxon>
        <taxon>Bacillati</taxon>
        <taxon>Actinomycetota</taxon>
        <taxon>Actinomycetes</taxon>
        <taxon>Streptosporangiales</taxon>
        <taxon>Thermomonosporaceae</taxon>
        <taxon>Actinomadura</taxon>
    </lineage>
</organism>
<proteinExistence type="predicted"/>